<dbReference type="InterPro" id="IPR050740">
    <property type="entry name" value="Aldehyde_DH_Superfamily"/>
</dbReference>
<dbReference type="KEGG" id="lul:LPB138_13360"/>
<dbReference type="GO" id="GO:0016620">
    <property type="term" value="F:oxidoreductase activity, acting on the aldehyde or oxo group of donors, NAD or NADP as acceptor"/>
    <property type="evidence" value="ECO:0007669"/>
    <property type="project" value="InterPro"/>
</dbReference>
<protein>
    <submittedName>
        <fullName evidence="4">NADP-dependent glyceraldehyde-3-phosphate dehydrogenase</fullName>
    </submittedName>
</protein>
<feature type="domain" description="Aldehyde dehydrogenase" evidence="3">
    <location>
        <begin position="56"/>
        <end position="501"/>
    </location>
</feature>
<dbReference type="STRING" id="1850246.LPB138_13360"/>
<gene>
    <name evidence="4" type="ORF">LPB138_13360</name>
</gene>
<dbReference type="Gene3D" id="3.40.605.10">
    <property type="entry name" value="Aldehyde Dehydrogenase, Chain A, domain 1"/>
    <property type="match status" value="1"/>
</dbReference>
<dbReference type="Pfam" id="PF00171">
    <property type="entry name" value="Aldedh"/>
    <property type="match status" value="1"/>
</dbReference>
<evidence type="ECO:0000313" key="4">
    <source>
        <dbReference type="EMBL" id="AOW21606.1"/>
    </source>
</evidence>
<dbReference type="Proteomes" id="UP000176050">
    <property type="component" value="Chromosome"/>
</dbReference>
<keyword evidence="2" id="KW-0560">Oxidoreductase</keyword>
<dbReference type="PANTHER" id="PTHR43353:SF5">
    <property type="entry name" value="SUCCINATE-SEMIALDEHYDE DEHYDROGENASE, MITOCHONDRIAL"/>
    <property type="match status" value="1"/>
</dbReference>
<keyword evidence="5" id="KW-1185">Reference proteome</keyword>
<dbReference type="EMBL" id="CP017478">
    <property type="protein sequence ID" value="AOW21606.1"/>
    <property type="molecule type" value="Genomic_DNA"/>
</dbReference>
<dbReference type="OrthoDB" id="9762913at2"/>
<evidence type="ECO:0000259" key="3">
    <source>
        <dbReference type="Pfam" id="PF00171"/>
    </source>
</evidence>
<evidence type="ECO:0000256" key="2">
    <source>
        <dbReference type="ARBA" id="ARBA00023002"/>
    </source>
</evidence>
<comment type="similarity">
    <text evidence="1">Belongs to the aldehyde dehydrogenase family.</text>
</comment>
<accession>A0A1D8PAM7</accession>
<dbReference type="AlphaFoldDB" id="A0A1D8PAM7"/>
<dbReference type="InterPro" id="IPR015590">
    <property type="entry name" value="Aldehyde_DH_dom"/>
</dbReference>
<reference evidence="4 5" key="1">
    <citation type="submission" date="2016-10" db="EMBL/GenBank/DDBJ databases">
        <title>Lutibacter sp. LPB0138, isolated from marine gastropod.</title>
        <authorList>
            <person name="Kim E."/>
            <person name="Yi H."/>
        </authorList>
    </citation>
    <scope>NUCLEOTIDE SEQUENCE [LARGE SCALE GENOMIC DNA]</scope>
    <source>
        <strain evidence="4 5">LPB0138</strain>
    </source>
</reference>
<sequence>MSIKNIFKNAIIPEKFNIKELYNQETYLINGVLRKWTGETSKVYSSIFTDEGNGLERKVIGTIPNMQEQNAFEALDAAYAAYDYGRGEWPTMKVEDRINCVENFAKMMVETRDEVVKLLMWEIGKDYASSCKEFDRTVEYIYDTIEDLKKSDREDSNLKKHSGIYAQIRRGPLGVVLCMGPYNYPLNETFCLLIPALIMGNTTVFKPAKYGVLLLSPLLDAFQKCFPKGVVNLIYGRGRVLATPIMKTGKVDVLALIGNSKSANALQHLHPKQNRLRLVLGLEAKNPAIVLPDCDLDLAVQECLLGSLSYNGQRCTALKVLFVHQDIIEEFNKKYVKALSQLKYGLPWEEGVKLTPLPEAGKPAYIHELIDDAVANGAKVINENGGEVVESFVFPAVMYPVNEKMRVYHEEQFGPIVPIVAFDDVSSPLDYVSESNYGQQVSLFSESANTLAPLIDMLVNQVCRVNINSQCQRGPDVFPFVGRKDSAVSTLSVHDAIRSFSIRTLVAFKGTDSNKEVLNDLLDNKQSNFVSTHYIL</sequence>
<proteinExistence type="inferred from homology"/>
<dbReference type="Gene3D" id="3.40.309.10">
    <property type="entry name" value="Aldehyde Dehydrogenase, Chain A, domain 2"/>
    <property type="match status" value="1"/>
</dbReference>
<dbReference type="InterPro" id="IPR016160">
    <property type="entry name" value="Ald_DH_CS_CYS"/>
</dbReference>
<dbReference type="SUPFAM" id="SSF53720">
    <property type="entry name" value="ALDH-like"/>
    <property type="match status" value="1"/>
</dbReference>
<dbReference type="PROSITE" id="PS00070">
    <property type="entry name" value="ALDEHYDE_DEHYDR_CYS"/>
    <property type="match status" value="1"/>
</dbReference>
<name>A0A1D8PAM7_9FLAO</name>
<dbReference type="InterPro" id="IPR016161">
    <property type="entry name" value="Ald_DH/histidinol_DH"/>
</dbReference>
<dbReference type="PANTHER" id="PTHR43353">
    <property type="entry name" value="SUCCINATE-SEMIALDEHYDE DEHYDROGENASE, MITOCHONDRIAL"/>
    <property type="match status" value="1"/>
</dbReference>
<dbReference type="InterPro" id="IPR016163">
    <property type="entry name" value="Ald_DH_C"/>
</dbReference>
<evidence type="ECO:0000313" key="5">
    <source>
        <dbReference type="Proteomes" id="UP000176050"/>
    </source>
</evidence>
<organism evidence="4 5">
    <name type="scientific">Urechidicola croceus</name>
    <dbReference type="NCBI Taxonomy" id="1850246"/>
    <lineage>
        <taxon>Bacteria</taxon>
        <taxon>Pseudomonadati</taxon>
        <taxon>Bacteroidota</taxon>
        <taxon>Flavobacteriia</taxon>
        <taxon>Flavobacteriales</taxon>
        <taxon>Flavobacteriaceae</taxon>
        <taxon>Urechidicola</taxon>
    </lineage>
</organism>
<dbReference type="InterPro" id="IPR016162">
    <property type="entry name" value="Ald_DH_N"/>
</dbReference>
<dbReference type="CDD" id="cd07082">
    <property type="entry name" value="ALDH_F11_NP-GAPDH"/>
    <property type="match status" value="1"/>
</dbReference>
<evidence type="ECO:0000256" key="1">
    <source>
        <dbReference type="ARBA" id="ARBA00009986"/>
    </source>
</evidence>
<dbReference type="RefSeq" id="WP_070237766.1">
    <property type="nucleotide sequence ID" value="NZ_CP017478.1"/>
</dbReference>